<feature type="coiled-coil region" evidence="1">
    <location>
        <begin position="167"/>
        <end position="194"/>
    </location>
</feature>
<sequence>MREKFDIARQLDDATAREQHLWERAEAANSRSQVSEERLRSCLNDLSEANHERQKLRAQRSEGVSDQYEQRIQEMREQFRNEMELRMSKLQKECGKREFQLQELAKASAKRADEAEHRLADKVTGADRIEAEQRAALHAAEAEAAEVARLKIEEAYRAEGLRAASREQQLKIQLEDAQEQIQQLKKMLEEAKIASLPAAGPADPGKDGGDPDRPRQLLQEVKNVTQVAEVELPRCHAGPGEELSNALQAVAVKTVVLIWAPIGSATGIELSALEDAGEPQLNETALPLLWMDLHADSILQALSALIPESQRRGQLPALHKGIHQETCELRPPRPGSALLALVWLVACLGALVYLTIALARAICTPQDPTSVQQAVGDTGQEQAASLVAGRPGRGTPGFNTMHKLAESVFLPVMRFFDAFSVPEDVRRMAERRAELHGAGAGRSPTALGASGSEPEPEEMRRPAVLEALLAAEDAQPQQLLQVPALPTRPASPRFGDGEAQADNSADPSRATGS</sequence>
<feature type="compositionally biased region" description="Basic and acidic residues" evidence="2">
    <location>
        <begin position="204"/>
        <end position="215"/>
    </location>
</feature>
<name>A0A812SPN7_9DINO</name>
<evidence type="ECO:0000313" key="5">
    <source>
        <dbReference type="Proteomes" id="UP000604046"/>
    </source>
</evidence>
<feature type="transmembrane region" description="Helical" evidence="3">
    <location>
        <begin position="338"/>
        <end position="359"/>
    </location>
</feature>
<reference evidence="4" key="1">
    <citation type="submission" date="2021-02" db="EMBL/GenBank/DDBJ databases">
        <authorList>
            <person name="Dougan E. K."/>
            <person name="Rhodes N."/>
            <person name="Thang M."/>
            <person name="Chan C."/>
        </authorList>
    </citation>
    <scope>NUCLEOTIDE SEQUENCE</scope>
</reference>
<keyword evidence="3" id="KW-0812">Transmembrane</keyword>
<organism evidence="4 5">
    <name type="scientific">Symbiodinium natans</name>
    <dbReference type="NCBI Taxonomy" id="878477"/>
    <lineage>
        <taxon>Eukaryota</taxon>
        <taxon>Sar</taxon>
        <taxon>Alveolata</taxon>
        <taxon>Dinophyceae</taxon>
        <taxon>Suessiales</taxon>
        <taxon>Symbiodiniaceae</taxon>
        <taxon>Symbiodinium</taxon>
    </lineage>
</organism>
<keyword evidence="5" id="KW-1185">Reference proteome</keyword>
<gene>
    <name evidence="4" type="ORF">SNAT2548_LOCUS27801</name>
</gene>
<dbReference type="OrthoDB" id="10676259at2759"/>
<evidence type="ECO:0000313" key="4">
    <source>
        <dbReference type="EMBL" id="CAE7496339.1"/>
    </source>
</evidence>
<dbReference type="Proteomes" id="UP000604046">
    <property type="component" value="Unassembled WGS sequence"/>
</dbReference>
<dbReference type="AlphaFoldDB" id="A0A812SPN7"/>
<feature type="region of interest" description="Disordered" evidence="2">
    <location>
        <begin position="196"/>
        <end position="215"/>
    </location>
</feature>
<evidence type="ECO:0000256" key="2">
    <source>
        <dbReference type="SAM" id="MobiDB-lite"/>
    </source>
</evidence>
<keyword evidence="3" id="KW-1133">Transmembrane helix</keyword>
<dbReference type="EMBL" id="CAJNDS010002490">
    <property type="protein sequence ID" value="CAE7496339.1"/>
    <property type="molecule type" value="Genomic_DNA"/>
</dbReference>
<feature type="compositionally biased region" description="Low complexity" evidence="2">
    <location>
        <begin position="464"/>
        <end position="485"/>
    </location>
</feature>
<comment type="caution">
    <text evidence="4">The sequence shown here is derived from an EMBL/GenBank/DDBJ whole genome shotgun (WGS) entry which is preliminary data.</text>
</comment>
<keyword evidence="1" id="KW-0175">Coiled coil</keyword>
<feature type="region of interest" description="Disordered" evidence="2">
    <location>
        <begin position="433"/>
        <end position="513"/>
    </location>
</feature>
<feature type="region of interest" description="Disordered" evidence="2">
    <location>
        <begin position="45"/>
        <end position="64"/>
    </location>
</feature>
<evidence type="ECO:0000256" key="1">
    <source>
        <dbReference type="SAM" id="Coils"/>
    </source>
</evidence>
<feature type="compositionally biased region" description="Polar residues" evidence="2">
    <location>
        <begin position="501"/>
        <end position="513"/>
    </location>
</feature>
<evidence type="ECO:0000256" key="3">
    <source>
        <dbReference type="SAM" id="Phobius"/>
    </source>
</evidence>
<proteinExistence type="predicted"/>
<protein>
    <submittedName>
        <fullName evidence="4">Uncharacterized protein</fullName>
    </submittedName>
</protein>
<keyword evidence="3" id="KW-0472">Membrane</keyword>
<accession>A0A812SPN7</accession>